<dbReference type="eggNOG" id="ENOG502ZACG">
    <property type="taxonomic scope" value="Bacteria"/>
</dbReference>
<organism evidence="1 2">
    <name type="scientific">Simonsiella muelleri ATCC 29453</name>
    <dbReference type="NCBI Taxonomy" id="641147"/>
    <lineage>
        <taxon>Bacteria</taxon>
        <taxon>Pseudomonadati</taxon>
        <taxon>Pseudomonadota</taxon>
        <taxon>Betaproteobacteria</taxon>
        <taxon>Neisseriales</taxon>
        <taxon>Neisseriaceae</taxon>
        <taxon>Simonsiella</taxon>
    </lineage>
</organism>
<keyword evidence="2" id="KW-1185">Reference proteome</keyword>
<name>V9HLL0_9NEIS</name>
<gene>
    <name evidence="1" type="ORF">HMPREF9021_01747</name>
</gene>
<dbReference type="Proteomes" id="UP000017813">
    <property type="component" value="Unassembled WGS sequence"/>
</dbReference>
<evidence type="ECO:0008006" key="3">
    <source>
        <dbReference type="Google" id="ProtNLM"/>
    </source>
</evidence>
<comment type="caution">
    <text evidence="1">The sequence shown here is derived from an EMBL/GenBank/DDBJ whole genome shotgun (WGS) entry which is preliminary data.</text>
</comment>
<dbReference type="OrthoDB" id="5562290at2"/>
<dbReference type="EMBL" id="ADCY02000035">
    <property type="protein sequence ID" value="EFG30460.1"/>
    <property type="molecule type" value="Genomic_DNA"/>
</dbReference>
<evidence type="ECO:0000313" key="1">
    <source>
        <dbReference type="EMBL" id="EFG30460.1"/>
    </source>
</evidence>
<dbReference type="HOGENOM" id="CLU_526430_0_0_4"/>
<sequence length="498" mass="55458">MAKSTILSMTGEPFALDEKLITQSAQTSFTDIDAISISQVLSALEMPARNRQEIYSRYMYMSGDPIIAAALNLHVTQSLGGHETTGDVIFIEAKPNATDAEKKIIEQIQNDLLDMLNQNAYQIAFWGCAFGDAYARIYGEKKHGISHIELSEFYLPAFIQPFELAGKTAGYRINIEQKIHTLTPIQLSRLKMPRMGFVPQYRMQYNYFVQSITQDDVSKHKPVPSNIGGSFLESAEKPFLLLQSALIGLSSGRILDSIRESIIGLNMKDMTKEQQMQFFNFFSGMLKASKKRAADAIEKKSPVLEKIIHLLPVWDEKQLYNVDTGGSLGNQNANAYSVDDVMFYAKLLAGSLGLDLSMLGFSDLLSGGLGDGGFFRVSAQAGQRSRLLRQGLTGWVNHVIDVHCNYKFNGVFQSANRPYEVVFNGATSALERENQETRERKNAAASVALQNFASVKELGFDENAITLFVKDQMGFDEDDAKIYAKSMVLSNNENEEVE</sequence>
<evidence type="ECO:0000313" key="2">
    <source>
        <dbReference type="Proteomes" id="UP000017813"/>
    </source>
</evidence>
<accession>V9HLL0</accession>
<protein>
    <recommendedName>
        <fullName evidence="3">HI1409 family phage-associated protein</fullName>
    </recommendedName>
</protein>
<reference evidence="1 2" key="2">
    <citation type="submission" date="2011-10" db="EMBL/GenBank/DDBJ databases">
        <title>The Genome Sequence of Simonsiella muelleri ATCC 29453.</title>
        <authorList>
            <consortium name="The Broad Institute Genome Sequencing Platform"/>
            <consortium name="The Broad Institute Genome Sequencing Center for Infectious Disease"/>
            <person name="Earl A."/>
            <person name="Ward D."/>
            <person name="Feldgarden M."/>
            <person name="Gevers D."/>
            <person name="Izard J."/>
            <person name="Baranova O.V."/>
            <person name="Blanton J.M."/>
            <person name="Tanner A.C."/>
            <person name="Dewhirst F."/>
            <person name="Young S.K."/>
            <person name="Zeng Q."/>
            <person name="Gargeya S."/>
            <person name="Fitzgerald M."/>
            <person name="Haas B."/>
            <person name="Abouelleil A."/>
            <person name="Alvarado L."/>
            <person name="Arachchi H.M."/>
            <person name="Berlin A."/>
            <person name="Brown A."/>
            <person name="Chapman S.B."/>
            <person name="Chen Z."/>
            <person name="Dunbar C."/>
            <person name="Freedman E."/>
            <person name="Gearin G."/>
            <person name="Goldberg J."/>
            <person name="Griggs A."/>
            <person name="Gujja S."/>
            <person name="Heiman D."/>
            <person name="Howarth C."/>
            <person name="Larson L."/>
            <person name="Lui A."/>
            <person name="MacDonald P.J.P."/>
            <person name="Montmayeur A."/>
            <person name="Murphy C."/>
            <person name="Neiman D."/>
            <person name="Pearson M."/>
            <person name="Priest M."/>
            <person name="Roberts A."/>
            <person name="Saif S."/>
            <person name="Shea T."/>
            <person name="Shenoy N."/>
            <person name="Sisk P."/>
            <person name="Stolte C."/>
            <person name="Sykes S."/>
            <person name="Wortman J."/>
            <person name="Nusbaum C."/>
            <person name="Birren B."/>
        </authorList>
    </citation>
    <scope>NUCLEOTIDE SEQUENCE [LARGE SCALE GENOMIC DNA]</scope>
    <source>
        <strain evidence="1 2">ATCC 29453</strain>
    </source>
</reference>
<dbReference type="RefSeq" id="WP_002642152.1">
    <property type="nucleotide sequence ID" value="NZ_CP019448.1"/>
</dbReference>
<dbReference type="STRING" id="641147.HMPREF9021_01747"/>
<reference evidence="1 2" key="1">
    <citation type="submission" date="2010-03" db="EMBL/GenBank/DDBJ databases">
        <authorList>
            <consortium name="The Broad Institute Genome Sequencing Platform"/>
            <person name="Ward D."/>
            <person name="Earl A."/>
            <person name="Feldgarden M."/>
            <person name="Gevers D."/>
            <person name="Young S."/>
            <person name="Zeng Q."/>
            <person name="Koehrsen M."/>
            <person name="Alvarado L."/>
            <person name="Berlin A.M."/>
            <person name="Borenstein D."/>
            <person name="Chapman S.B."/>
            <person name="Chen Z."/>
            <person name="Engels R."/>
            <person name="Freedman E."/>
            <person name="Gellesch M."/>
            <person name="Goldberg J."/>
            <person name="Griggs A."/>
            <person name="Gujja S."/>
            <person name="Heilman E.R."/>
            <person name="Heiman D.I."/>
            <person name="Hepburn T.A."/>
            <person name="Howarth C."/>
            <person name="Jen D."/>
            <person name="Larson L."/>
            <person name="Mehta T."/>
            <person name="Park D."/>
            <person name="Pearson M."/>
            <person name="Richards J."/>
            <person name="Roberts A."/>
            <person name="Saif S."/>
            <person name="Shea T.D."/>
            <person name="Shenoy N."/>
            <person name="Sisk P."/>
            <person name="Stolte C."/>
            <person name="Sykes S.N."/>
            <person name="Walk T."/>
            <person name="White J."/>
            <person name="Yandava C."/>
            <person name="Izard J."/>
            <person name="Baranova O.V."/>
            <person name="Blanton J.M."/>
            <person name="Tanner A.C."/>
            <person name="Dewhirst F."/>
            <person name="Haas B."/>
            <person name="Nusbaum C."/>
            <person name="Birren B."/>
        </authorList>
    </citation>
    <scope>NUCLEOTIDE SEQUENCE [LARGE SCALE GENOMIC DNA]</scope>
    <source>
        <strain evidence="1 2">ATCC 29453</strain>
    </source>
</reference>
<dbReference type="KEGG" id="smur:BWP33_08210"/>
<dbReference type="AlphaFoldDB" id="V9HLL0"/>
<proteinExistence type="predicted"/>